<protein>
    <submittedName>
        <fullName evidence="2">NAD(P)H-binding protein</fullName>
    </submittedName>
</protein>
<accession>A0A6I3KT79</accession>
<dbReference type="Gene3D" id="3.40.50.720">
    <property type="entry name" value="NAD(P)-binding Rossmann-like Domain"/>
    <property type="match status" value="1"/>
</dbReference>
<keyword evidence="3" id="KW-1185">Reference proteome</keyword>
<sequence>MQITVFGASGDAGSRVVAEALSRGHRVRAVARTAERLRALPEQVEVWTGNAADPADVEKAAAGSDVVVGATRPAPGREHELAEVAAALLEGLAGSGTRLLVIGGAGSLTVAGTGKLLTEQPDFPAHLLPIAEGGNRQLEVFRTTAHAVNWTYISPAALFEPGERTGVYRLGTDELLTDEQGNSALSMEDMAVALLDEIERPRHHRTRFTVGY</sequence>
<evidence type="ECO:0000259" key="1">
    <source>
        <dbReference type="Pfam" id="PF13460"/>
    </source>
</evidence>
<dbReference type="GO" id="GO:0016646">
    <property type="term" value="F:oxidoreductase activity, acting on the CH-NH group of donors, NAD or NADP as acceptor"/>
    <property type="evidence" value="ECO:0007669"/>
    <property type="project" value="TreeGrafter"/>
</dbReference>
<dbReference type="RefSeq" id="WP_154786533.1">
    <property type="nucleotide sequence ID" value="NZ_WMBB01000002.1"/>
</dbReference>
<dbReference type="AlphaFoldDB" id="A0A6I3KT79"/>
<dbReference type="EMBL" id="WMBB01000002">
    <property type="protein sequence ID" value="MTE12028.1"/>
    <property type="molecule type" value="Genomic_DNA"/>
</dbReference>
<dbReference type="InterPro" id="IPR051606">
    <property type="entry name" value="Polyketide_Oxido-like"/>
</dbReference>
<dbReference type="InterPro" id="IPR036291">
    <property type="entry name" value="NAD(P)-bd_dom_sf"/>
</dbReference>
<evidence type="ECO:0000313" key="2">
    <source>
        <dbReference type="EMBL" id="MTE12028.1"/>
    </source>
</evidence>
<reference evidence="2 3" key="1">
    <citation type="submission" date="2019-11" db="EMBL/GenBank/DDBJ databases">
        <title>Nocardia sp. nov. CT2-14 isolated from soil.</title>
        <authorList>
            <person name="Kanchanasin P."/>
            <person name="Tanasupawat S."/>
            <person name="Yuki M."/>
            <person name="Kudo T."/>
        </authorList>
    </citation>
    <scope>NUCLEOTIDE SEQUENCE [LARGE SCALE GENOMIC DNA]</scope>
    <source>
        <strain evidence="2 3">CT2-14</strain>
    </source>
</reference>
<dbReference type="CDD" id="cd05244">
    <property type="entry name" value="BVR-B_like_SDR_a"/>
    <property type="match status" value="1"/>
</dbReference>
<dbReference type="PANTHER" id="PTHR43355:SF2">
    <property type="entry name" value="FLAVIN REDUCTASE (NADPH)"/>
    <property type="match status" value="1"/>
</dbReference>
<dbReference type="Proteomes" id="UP000432464">
    <property type="component" value="Unassembled WGS sequence"/>
</dbReference>
<feature type="domain" description="NAD(P)-binding" evidence="1">
    <location>
        <begin position="7"/>
        <end position="200"/>
    </location>
</feature>
<organism evidence="2 3">
    <name type="scientific">Nocardia aurantiaca</name>
    <dbReference type="NCBI Taxonomy" id="2675850"/>
    <lineage>
        <taxon>Bacteria</taxon>
        <taxon>Bacillati</taxon>
        <taxon>Actinomycetota</taxon>
        <taxon>Actinomycetes</taxon>
        <taxon>Mycobacteriales</taxon>
        <taxon>Nocardiaceae</taxon>
        <taxon>Nocardia</taxon>
    </lineage>
</organism>
<evidence type="ECO:0000313" key="3">
    <source>
        <dbReference type="Proteomes" id="UP000432464"/>
    </source>
</evidence>
<proteinExistence type="predicted"/>
<dbReference type="Pfam" id="PF13460">
    <property type="entry name" value="NAD_binding_10"/>
    <property type="match status" value="1"/>
</dbReference>
<comment type="caution">
    <text evidence="2">The sequence shown here is derived from an EMBL/GenBank/DDBJ whole genome shotgun (WGS) entry which is preliminary data.</text>
</comment>
<dbReference type="PANTHER" id="PTHR43355">
    <property type="entry name" value="FLAVIN REDUCTASE (NADPH)"/>
    <property type="match status" value="1"/>
</dbReference>
<dbReference type="SUPFAM" id="SSF51735">
    <property type="entry name" value="NAD(P)-binding Rossmann-fold domains"/>
    <property type="match status" value="1"/>
</dbReference>
<gene>
    <name evidence="2" type="ORF">GLP40_04390</name>
</gene>
<name>A0A6I3KT79_9NOCA</name>
<dbReference type="InterPro" id="IPR016040">
    <property type="entry name" value="NAD(P)-bd_dom"/>
</dbReference>